<dbReference type="SFLD" id="SFLDG00358">
    <property type="entry name" value="Main_(cytGST)"/>
    <property type="match status" value="1"/>
</dbReference>
<evidence type="ECO:0000256" key="1">
    <source>
        <dbReference type="ARBA" id="ARBA00007409"/>
    </source>
</evidence>
<dbReference type="SUPFAM" id="SSF52833">
    <property type="entry name" value="Thioredoxin-like"/>
    <property type="match status" value="1"/>
</dbReference>
<feature type="domain" description="GST N-terminal" evidence="4">
    <location>
        <begin position="3"/>
        <end position="87"/>
    </location>
</feature>
<evidence type="ECO:0000313" key="7">
    <source>
        <dbReference type="Proteomes" id="UP000799779"/>
    </source>
</evidence>
<dbReference type="InterPro" id="IPR010987">
    <property type="entry name" value="Glutathione-S-Trfase_C-like"/>
</dbReference>
<dbReference type="EMBL" id="ML977584">
    <property type="protein sequence ID" value="KAF2001242.1"/>
    <property type="molecule type" value="Genomic_DNA"/>
</dbReference>
<evidence type="ECO:0000256" key="3">
    <source>
        <dbReference type="SAM" id="MobiDB-lite"/>
    </source>
</evidence>
<name>A0A6A5WHV0_9PLEO</name>
<evidence type="ECO:0000259" key="4">
    <source>
        <dbReference type="PROSITE" id="PS50404"/>
    </source>
</evidence>
<organism evidence="6 7">
    <name type="scientific">Amniculicola lignicola CBS 123094</name>
    <dbReference type="NCBI Taxonomy" id="1392246"/>
    <lineage>
        <taxon>Eukaryota</taxon>
        <taxon>Fungi</taxon>
        <taxon>Dikarya</taxon>
        <taxon>Ascomycota</taxon>
        <taxon>Pezizomycotina</taxon>
        <taxon>Dothideomycetes</taxon>
        <taxon>Pleosporomycetidae</taxon>
        <taxon>Pleosporales</taxon>
        <taxon>Amniculicolaceae</taxon>
        <taxon>Amniculicola</taxon>
    </lineage>
</organism>
<accession>A0A6A5WHV0</accession>
<evidence type="ECO:0000313" key="6">
    <source>
        <dbReference type="EMBL" id="KAF2001242.1"/>
    </source>
</evidence>
<dbReference type="GO" id="GO:0005634">
    <property type="term" value="C:nucleus"/>
    <property type="evidence" value="ECO:0007669"/>
    <property type="project" value="TreeGrafter"/>
</dbReference>
<dbReference type="PROSITE" id="PS50404">
    <property type="entry name" value="GST_NTER"/>
    <property type="match status" value="1"/>
</dbReference>
<dbReference type="InterPro" id="IPR004046">
    <property type="entry name" value="GST_C"/>
</dbReference>
<reference evidence="6" key="1">
    <citation type="journal article" date="2020" name="Stud. Mycol.">
        <title>101 Dothideomycetes genomes: a test case for predicting lifestyles and emergence of pathogens.</title>
        <authorList>
            <person name="Haridas S."/>
            <person name="Albert R."/>
            <person name="Binder M."/>
            <person name="Bloem J."/>
            <person name="Labutti K."/>
            <person name="Salamov A."/>
            <person name="Andreopoulos B."/>
            <person name="Baker S."/>
            <person name="Barry K."/>
            <person name="Bills G."/>
            <person name="Bluhm B."/>
            <person name="Cannon C."/>
            <person name="Castanera R."/>
            <person name="Culley D."/>
            <person name="Daum C."/>
            <person name="Ezra D."/>
            <person name="Gonzalez J."/>
            <person name="Henrissat B."/>
            <person name="Kuo A."/>
            <person name="Liang C."/>
            <person name="Lipzen A."/>
            <person name="Lutzoni F."/>
            <person name="Magnuson J."/>
            <person name="Mondo S."/>
            <person name="Nolan M."/>
            <person name="Ohm R."/>
            <person name="Pangilinan J."/>
            <person name="Park H.-J."/>
            <person name="Ramirez L."/>
            <person name="Alfaro M."/>
            <person name="Sun H."/>
            <person name="Tritt A."/>
            <person name="Yoshinaga Y."/>
            <person name="Zwiers L.-H."/>
            <person name="Turgeon B."/>
            <person name="Goodwin S."/>
            <person name="Spatafora J."/>
            <person name="Crous P."/>
            <person name="Grigoriev I."/>
        </authorList>
    </citation>
    <scope>NUCLEOTIDE SEQUENCE</scope>
    <source>
        <strain evidence="6">CBS 123094</strain>
    </source>
</reference>
<dbReference type="GO" id="GO:0016740">
    <property type="term" value="F:transferase activity"/>
    <property type="evidence" value="ECO:0007669"/>
    <property type="project" value="UniProtKB-KW"/>
</dbReference>
<dbReference type="PANTHER" id="PTHR43986">
    <property type="entry name" value="ELONGATION FACTOR 1-GAMMA"/>
    <property type="match status" value="1"/>
</dbReference>
<dbReference type="Gene3D" id="1.20.1050.10">
    <property type="match status" value="1"/>
</dbReference>
<dbReference type="GO" id="GO:0006414">
    <property type="term" value="P:translational elongation"/>
    <property type="evidence" value="ECO:0007669"/>
    <property type="project" value="TreeGrafter"/>
</dbReference>
<feature type="region of interest" description="Disordered" evidence="3">
    <location>
        <begin position="226"/>
        <end position="252"/>
    </location>
</feature>
<dbReference type="InterPro" id="IPR036282">
    <property type="entry name" value="Glutathione-S-Trfase_C_sf"/>
</dbReference>
<dbReference type="Pfam" id="PF00043">
    <property type="entry name" value="GST_C"/>
    <property type="match status" value="1"/>
</dbReference>
<dbReference type="SFLD" id="SFLDS00019">
    <property type="entry name" value="Glutathione_Transferase_(cytos"/>
    <property type="match status" value="1"/>
</dbReference>
<evidence type="ECO:0000259" key="5">
    <source>
        <dbReference type="PROSITE" id="PS50405"/>
    </source>
</evidence>
<gene>
    <name evidence="6" type="ORF">P154DRAFT_521941</name>
</gene>
<feature type="domain" description="GST C-terminal" evidence="5">
    <location>
        <begin position="93"/>
        <end position="230"/>
    </location>
</feature>
<proteinExistence type="inferred from homology"/>
<dbReference type="InterPro" id="IPR004045">
    <property type="entry name" value="Glutathione_S-Trfase_N"/>
</dbReference>
<dbReference type="AlphaFoldDB" id="A0A6A5WHV0"/>
<keyword evidence="6" id="KW-0808">Transferase</keyword>
<dbReference type="OrthoDB" id="249703at2759"/>
<protein>
    <submittedName>
        <fullName evidence="6">Glutathione S-transferase</fullName>
    </submittedName>
</protein>
<keyword evidence="7" id="KW-1185">Reference proteome</keyword>
<evidence type="ECO:0000256" key="2">
    <source>
        <dbReference type="RuleBase" id="RU003494"/>
    </source>
</evidence>
<dbReference type="InterPro" id="IPR040079">
    <property type="entry name" value="Glutathione_S-Trfase"/>
</dbReference>
<dbReference type="Pfam" id="PF02798">
    <property type="entry name" value="GST_N"/>
    <property type="match status" value="1"/>
</dbReference>
<dbReference type="Proteomes" id="UP000799779">
    <property type="component" value="Unassembled WGS sequence"/>
</dbReference>
<dbReference type="PROSITE" id="PS50405">
    <property type="entry name" value="GST_CTER"/>
    <property type="match status" value="1"/>
</dbReference>
<dbReference type="InterPro" id="IPR050802">
    <property type="entry name" value="EF-GSTs"/>
</dbReference>
<dbReference type="SUPFAM" id="SSF47616">
    <property type="entry name" value="GST C-terminal domain-like"/>
    <property type="match status" value="1"/>
</dbReference>
<comment type="similarity">
    <text evidence="1 2">Belongs to the GST superfamily.</text>
</comment>
<dbReference type="PANTHER" id="PTHR43986:SF10">
    <property type="entry name" value="ELONGATION FACTOR EEF-1B GAMMA SUBUNIT, PUTATIVE (AFU_ORTHOLOGUE AFUA_1G17120)-RELATED"/>
    <property type="match status" value="1"/>
</dbReference>
<dbReference type="Gene3D" id="3.40.30.10">
    <property type="entry name" value="Glutaredoxin"/>
    <property type="match status" value="1"/>
</dbReference>
<dbReference type="InterPro" id="IPR036249">
    <property type="entry name" value="Thioredoxin-like_sf"/>
</dbReference>
<dbReference type="GO" id="GO:0005737">
    <property type="term" value="C:cytoplasm"/>
    <property type="evidence" value="ECO:0007669"/>
    <property type="project" value="TreeGrafter"/>
</dbReference>
<dbReference type="CDD" id="cd03044">
    <property type="entry name" value="GST_N_EF1Bgamma"/>
    <property type="match status" value="1"/>
</dbReference>
<sequence>MAPFATIYTTNTFTHARLLKTLAAASLNSLSLVIDPTFNYPTTNKEPDFLSKFPHGKIPALETPSGFCLAESTAMAQYVAESGPKKDQLMGRTPEERALIAMWICFSDQTLLADSSPVLVFALGRAEWNITIPSRIEQFTRGLNRLEMHLQQPGRMWLVGDVEGEEGLSMADLSVAGALYWNFKFWLDGEERAKYPGVMGWWERVMEVKGVGEAFGAPVEMCKVRPDLRSPEEKEKDKAEKGESAGDGEVKK</sequence>